<evidence type="ECO:0000256" key="1">
    <source>
        <dbReference type="SAM" id="MobiDB-lite"/>
    </source>
</evidence>
<dbReference type="EMBL" id="MFQR01000071">
    <property type="protein sequence ID" value="OGH83692.1"/>
    <property type="molecule type" value="Genomic_DNA"/>
</dbReference>
<evidence type="ECO:0000256" key="2">
    <source>
        <dbReference type="SAM" id="SignalP"/>
    </source>
</evidence>
<feature type="compositionally biased region" description="Acidic residues" evidence="1">
    <location>
        <begin position="39"/>
        <end position="59"/>
    </location>
</feature>
<feature type="signal peptide" evidence="2">
    <location>
        <begin position="1"/>
        <end position="23"/>
    </location>
</feature>
<feature type="region of interest" description="Disordered" evidence="1">
    <location>
        <begin position="28"/>
        <end position="59"/>
    </location>
</feature>
<sequence length="248" mass="27559">MNAKLWVLVLAAMLAVITGCATAGEDLPSSGNTTIVGDTDAEETSVQTDGDDESAENGEEIEAAERPVWEYLLPAKADDVASTSTDCNVEWALEENGFFDRKYQKIETVCWWQASRDSARDVYYDVKRSSGEIETRMVRVMIAARWECEYLPNTGEEPRNYFAEGNFITCDAVDDPDSDIRYIAPPAWANGAKLYGLERPDDLSVPMSAEQLRCYSGQSNIPDGECTGVFPSEEAAVWYVTNIIFLLR</sequence>
<organism evidence="3 4">
    <name type="scientific">Candidatus Magasanikbacteria bacterium RIFOXYA2_FULL_44_8</name>
    <dbReference type="NCBI Taxonomy" id="1798696"/>
    <lineage>
        <taxon>Bacteria</taxon>
        <taxon>Candidatus Magasanikiibacteriota</taxon>
    </lineage>
</organism>
<accession>A0A1F6NIF2</accession>
<proteinExistence type="predicted"/>
<protein>
    <submittedName>
        <fullName evidence="3">Uncharacterized protein</fullName>
    </submittedName>
</protein>
<dbReference type="Proteomes" id="UP000177803">
    <property type="component" value="Unassembled WGS sequence"/>
</dbReference>
<feature type="chain" id="PRO_5009525765" evidence="2">
    <location>
        <begin position="24"/>
        <end position="248"/>
    </location>
</feature>
<evidence type="ECO:0000313" key="3">
    <source>
        <dbReference type="EMBL" id="OGH83692.1"/>
    </source>
</evidence>
<name>A0A1F6NIF2_9BACT</name>
<reference evidence="3 4" key="1">
    <citation type="journal article" date="2016" name="Nat. Commun.">
        <title>Thousands of microbial genomes shed light on interconnected biogeochemical processes in an aquifer system.</title>
        <authorList>
            <person name="Anantharaman K."/>
            <person name="Brown C.T."/>
            <person name="Hug L.A."/>
            <person name="Sharon I."/>
            <person name="Castelle C.J."/>
            <person name="Probst A.J."/>
            <person name="Thomas B.C."/>
            <person name="Singh A."/>
            <person name="Wilkins M.J."/>
            <person name="Karaoz U."/>
            <person name="Brodie E.L."/>
            <person name="Williams K.H."/>
            <person name="Hubbard S.S."/>
            <person name="Banfield J.F."/>
        </authorList>
    </citation>
    <scope>NUCLEOTIDE SEQUENCE [LARGE SCALE GENOMIC DNA]</scope>
</reference>
<dbReference type="PROSITE" id="PS51257">
    <property type="entry name" value="PROKAR_LIPOPROTEIN"/>
    <property type="match status" value="1"/>
</dbReference>
<evidence type="ECO:0000313" key="4">
    <source>
        <dbReference type="Proteomes" id="UP000177803"/>
    </source>
</evidence>
<comment type="caution">
    <text evidence="3">The sequence shown here is derived from an EMBL/GenBank/DDBJ whole genome shotgun (WGS) entry which is preliminary data.</text>
</comment>
<dbReference type="AlphaFoldDB" id="A0A1F6NIF2"/>
<gene>
    <name evidence="3" type="ORF">A2261_01255</name>
</gene>
<keyword evidence="2" id="KW-0732">Signal</keyword>